<sequence>MITLNEESGTVNTMTIDSKRRYHNVMEDLVAQEVKIQLATLAPRLCQYIKRVEVETYALNRLPPLYASSKEGWMQQLKRGRDEFYAPIKTAVRQAIAAVQRDLLLHSTPLSPEESTPVKEESPKPEAAQQMLPRHAAESSVPPPPGLDQKVVNRHRAFADNYSRKEGSIRDGWNG</sequence>
<dbReference type="PATRIC" id="fig|388467.6.peg.2616"/>
<name>A0A073CHE7_PLAA1</name>
<accession>A0A073CHE7</accession>
<evidence type="ECO:0000313" key="2">
    <source>
        <dbReference type="EMBL" id="KEI67556.1"/>
    </source>
</evidence>
<dbReference type="HOGENOM" id="CLU_1531170_0_0_3"/>
<keyword evidence="3" id="KW-1185">Reference proteome</keyword>
<reference evidence="2 3" key="1">
    <citation type="journal article" date="2014" name="Appl. Environ. Microbiol.">
        <title>Elucidation of insertion elements encoded on plasmids and in vitro construction of shuttle vectors from the toxic cyanobacterium Planktothrix.</title>
        <authorList>
            <person name="Christiansen G."/>
            <person name="Goesmann A."/>
            <person name="Kurmayer R."/>
        </authorList>
    </citation>
    <scope>NUCLEOTIDE SEQUENCE [LARGE SCALE GENOMIC DNA]</scope>
    <source>
        <strain evidence="2 3">NIVA-CYA 126/8</strain>
    </source>
</reference>
<feature type="region of interest" description="Disordered" evidence="1">
    <location>
        <begin position="107"/>
        <end position="175"/>
    </location>
</feature>
<dbReference type="EMBL" id="CM002803">
    <property type="protein sequence ID" value="KEI67556.1"/>
    <property type="molecule type" value="Genomic_DNA"/>
</dbReference>
<dbReference type="STRING" id="388467.A19Y_2669"/>
<proteinExistence type="predicted"/>
<dbReference type="Proteomes" id="UP000027395">
    <property type="component" value="Chromosome"/>
</dbReference>
<evidence type="ECO:0008006" key="4">
    <source>
        <dbReference type="Google" id="ProtNLM"/>
    </source>
</evidence>
<protein>
    <recommendedName>
        <fullName evidence="4">Late competence development protein ComFB</fullName>
    </recommendedName>
</protein>
<dbReference type="AlphaFoldDB" id="A0A073CHE7"/>
<evidence type="ECO:0000256" key="1">
    <source>
        <dbReference type="SAM" id="MobiDB-lite"/>
    </source>
</evidence>
<evidence type="ECO:0000313" key="3">
    <source>
        <dbReference type="Proteomes" id="UP000027395"/>
    </source>
</evidence>
<dbReference type="InterPro" id="IPR019657">
    <property type="entry name" value="ComFB"/>
</dbReference>
<dbReference type="Pfam" id="PF10719">
    <property type="entry name" value="ComFB"/>
    <property type="match status" value="1"/>
</dbReference>
<gene>
    <name evidence="2" type="ORF">A19Y_2669</name>
</gene>
<dbReference type="eggNOG" id="ENOG5032SQD">
    <property type="taxonomic scope" value="Bacteria"/>
</dbReference>
<organism evidence="2 3">
    <name type="scientific">Planktothrix agardhii (strain NIVA-CYA 126/8)</name>
    <dbReference type="NCBI Taxonomy" id="388467"/>
    <lineage>
        <taxon>Bacteria</taxon>
        <taxon>Bacillati</taxon>
        <taxon>Cyanobacteriota</taxon>
        <taxon>Cyanophyceae</taxon>
        <taxon>Oscillatoriophycideae</taxon>
        <taxon>Oscillatoriales</taxon>
        <taxon>Microcoleaceae</taxon>
        <taxon>Planktothrix</taxon>
    </lineage>
</organism>